<comment type="caution">
    <text evidence="2">The sequence shown here is derived from an EMBL/GenBank/DDBJ whole genome shotgun (WGS) entry which is preliminary data.</text>
</comment>
<dbReference type="Pfam" id="PF13803">
    <property type="entry name" value="DUF4184"/>
    <property type="match status" value="1"/>
</dbReference>
<dbReference type="Proteomes" id="UP001247307">
    <property type="component" value="Unassembled WGS sequence"/>
</dbReference>
<keyword evidence="1" id="KW-1133">Transmembrane helix</keyword>
<feature type="transmembrane region" description="Helical" evidence="1">
    <location>
        <begin position="43"/>
        <end position="67"/>
    </location>
</feature>
<accession>A0AAE4C4P6</accession>
<name>A0AAE4C4P6_9MICC</name>
<evidence type="ECO:0000313" key="3">
    <source>
        <dbReference type="Proteomes" id="UP001247307"/>
    </source>
</evidence>
<dbReference type="InterPro" id="IPR025238">
    <property type="entry name" value="DUF4184"/>
</dbReference>
<protein>
    <recommendedName>
        <fullName evidence="4">DUF4184 family protein</fullName>
    </recommendedName>
</protein>
<sequence length="251" mass="27450">MPLTMAHPLAVVPLRRTRLIFPALVIGAMVPDLPHFIPTPWIYVYSHALIGVVTVDVAAALAVLWLWERVLFPAYDAVVPTAWKRWAEPGARRSLRWWCYAAPSAAIGAWTHVAWDVFTHDTSFLAQEGGPLTVQLGPAPVYTWLQYGSSVVGAAALAVWCARRWRASRVVRRDAAPLVFDTETDRALLVWAPVTVGLVMAAWRVLVVAIAGASGFRAYIFGGVTWATTGAAATALLMAAGWRLAVEARRR</sequence>
<reference evidence="2" key="1">
    <citation type="submission" date="2023-07" db="EMBL/GenBank/DDBJ databases">
        <title>Sequencing the genomes of 1000 actinobacteria strains.</title>
        <authorList>
            <person name="Klenk H.-P."/>
        </authorList>
    </citation>
    <scope>NUCLEOTIDE SEQUENCE</scope>
    <source>
        <strain evidence="2">DSM 13988</strain>
    </source>
</reference>
<keyword evidence="3" id="KW-1185">Reference proteome</keyword>
<evidence type="ECO:0000256" key="1">
    <source>
        <dbReference type="SAM" id="Phobius"/>
    </source>
</evidence>
<feature type="transmembrane region" description="Helical" evidence="1">
    <location>
        <begin position="95"/>
        <end position="115"/>
    </location>
</feature>
<proteinExistence type="predicted"/>
<keyword evidence="1" id="KW-0812">Transmembrane</keyword>
<feature type="transmembrane region" description="Helical" evidence="1">
    <location>
        <begin position="218"/>
        <end position="242"/>
    </location>
</feature>
<gene>
    <name evidence="2" type="ORF">J2S35_000501</name>
</gene>
<evidence type="ECO:0000313" key="2">
    <source>
        <dbReference type="EMBL" id="MDR6891561.1"/>
    </source>
</evidence>
<dbReference type="AlphaFoldDB" id="A0AAE4C4P6"/>
<evidence type="ECO:0008006" key="4">
    <source>
        <dbReference type="Google" id="ProtNLM"/>
    </source>
</evidence>
<dbReference type="EMBL" id="JAVDUI010000001">
    <property type="protein sequence ID" value="MDR6891561.1"/>
    <property type="molecule type" value="Genomic_DNA"/>
</dbReference>
<feature type="transmembrane region" description="Helical" evidence="1">
    <location>
        <begin position="188"/>
        <end position="212"/>
    </location>
</feature>
<keyword evidence="1" id="KW-0472">Membrane</keyword>
<feature type="transmembrane region" description="Helical" evidence="1">
    <location>
        <begin position="20"/>
        <end position="37"/>
    </location>
</feature>
<organism evidence="2 3">
    <name type="scientific">Falsarthrobacter nasiphocae</name>
    <dbReference type="NCBI Taxonomy" id="189863"/>
    <lineage>
        <taxon>Bacteria</taxon>
        <taxon>Bacillati</taxon>
        <taxon>Actinomycetota</taxon>
        <taxon>Actinomycetes</taxon>
        <taxon>Micrococcales</taxon>
        <taxon>Micrococcaceae</taxon>
        <taxon>Falsarthrobacter</taxon>
    </lineage>
</organism>
<feature type="transmembrane region" description="Helical" evidence="1">
    <location>
        <begin position="144"/>
        <end position="162"/>
    </location>
</feature>
<dbReference type="RefSeq" id="WP_309849489.1">
    <property type="nucleotide sequence ID" value="NZ_BAAAIU010000022.1"/>
</dbReference>